<dbReference type="AlphaFoldDB" id="A0A1D6MTM4"/>
<protein>
    <recommendedName>
        <fullName evidence="1">ArsA/GET3 Anion-transporting ATPase-like domain-containing protein</fullName>
    </recommendedName>
</protein>
<gene>
    <name evidence="2" type="ORF">ZEAMMB73_Zm00001d040972</name>
</gene>
<reference evidence="2" key="1">
    <citation type="submission" date="2015-12" db="EMBL/GenBank/DDBJ databases">
        <title>Update maize B73 reference genome by single molecule sequencing technologies.</title>
        <authorList>
            <consortium name="Maize Genome Sequencing Project"/>
            <person name="Ware D."/>
        </authorList>
    </citation>
    <scope>NUCLEOTIDE SEQUENCE [LARGE SCALE GENOMIC DNA]</scope>
    <source>
        <tissue evidence="2">Seedling</tissue>
    </source>
</reference>
<sequence length="142" mass="15451">MGLGTHSDIMSMITEMLDGMPPGLEEALVLSKVIKSIDVQEADILRRIVLDAPSTGHTLKLLSASDWIEMFLTLSIKGINVASSMPSFNMYLEDVQFIGSHPYSSYPMQSPNGTVQTPTAMIIETNSKKNAPSIDSKAHVLL</sequence>
<dbReference type="Gene3D" id="3.40.50.300">
    <property type="entry name" value="P-loop containing nucleotide triphosphate hydrolases"/>
    <property type="match status" value="1"/>
</dbReference>
<evidence type="ECO:0000313" key="2">
    <source>
        <dbReference type="EMBL" id="ONM32238.1"/>
    </source>
</evidence>
<organism evidence="2">
    <name type="scientific">Zea mays</name>
    <name type="common">Maize</name>
    <dbReference type="NCBI Taxonomy" id="4577"/>
    <lineage>
        <taxon>Eukaryota</taxon>
        <taxon>Viridiplantae</taxon>
        <taxon>Streptophyta</taxon>
        <taxon>Embryophyta</taxon>
        <taxon>Tracheophyta</taxon>
        <taxon>Spermatophyta</taxon>
        <taxon>Magnoliopsida</taxon>
        <taxon>Liliopsida</taxon>
        <taxon>Poales</taxon>
        <taxon>Poaceae</taxon>
        <taxon>PACMAD clade</taxon>
        <taxon>Panicoideae</taxon>
        <taxon>Andropogonodae</taxon>
        <taxon>Andropogoneae</taxon>
        <taxon>Tripsacinae</taxon>
        <taxon>Zea</taxon>
    </lineage>
</organism>
<dbReference type="ExpressionAtlas" id="A0A1D6MTM4">
    <property type="expression patterns" value="baseline and differential"/>
</dbReference>
<dbReference type="STRING" id="4577.A0A1D6MTM4"/>
<accession>A0A1D6MTM4</accession>
<dbReference type="InterPro" id="IPR025723">
    <property type="entry name" value="ArsA/GET3_ATPase-like"/>
</dbReference>
<proteinExistence type="predicted"/>
<dbReference type="Pfam" id="PF02374">
    <property type="entry name" value="ArsA_ATPase"/>
    <property type="match status" value="1"/>
</dbReference>
<feature type="domain" description="ArsA/GET3 Anion-transporting ATPase-like" evidence="1">
    <location>
        <begin position="12"/>
        <end position="84"/>
    </location>
</feature>
<name>A0A1D6MTM4_MAIZE</name>
<dbReference type="EMBL" id="CM007649">
    <property type="protein sequence ID" value="ONM32238.1"/>
    <property type="molecule type" value="Genomic_DNA"/>
</dbReference>
<dbReference type="InterPro" id="IPR027417">
    <property type="entry name" value="P-loop_NTPase"/>
</dbReference>
<evidence type="ECO:0000259" key="1">
    <source>
        <dbReference type="Pfam" id="PF02374"/>
    </source>
</evidence>
<dbReference type="InParanoid" id="A0A1D6MTM4"/>